<reference evidence="1" key="1">
    <citation type="submission" date="2019-04" db="EMBL/GenBank/DDBJ databases">
        <title>Microbes associate with the intestines of laboratory mice.</title>
        <authorList>
            <person name="Navarre W."/>
            <person name="Wong E."/>
            <person name="Huang K."/>
            <person name="Tropini C."/>
            <person name="Ng K."/>
            <person name="Yu B."/>
        </authorList>
    </citation>
    <scope>NUCLEOTIDE SEQUENCE</scope>
    <source>
        <strain evidence="1">NM01_1-7b</strain>
    </source>
</reference>
<name>A0AC61RQA9_9FIRM</name>
<evidence type="ECO:0000313" key="2">
    <source>
        <dbReference type="Proteomes" id="UP000304953"/>
    </source>
</evidence>
<keyword evidence="2" id="KW-1185">Reference proteome</keyword>
<dbReference type="Proteomes" id="UP000304953">
    <property type="component" value="Unassembled WGS sequence"/>
</dbReference>
<gene>
    <name evidence="1" type="ORF">E5329_25335</name>
</gene>
<organism evidence="1 2">
    <name type="scientific">Petralouisia muris</name>
    <dbReference type="NCBI Taxonomy" id="3032872"/>
    <lineage>
        <taxon>Bacteria</taxon>
        <taxon>Bacillati</taxon>
        <taxon>Bacillota</taxon>
        <taxon>Clostridia</taxon>
        <taxon>Lachnospirales</taxon>
        <taxon>Lachnospiraceae</taxon>
        <taxon>Petralouisia</taxon>
    </lineage>
</organism>
<protein>
    <submittedName>
        <fullName evidence="1">Uncharacterized protein</fullName>
    </submittedName>
</protein>
<accession>A0AC61RQA9</accession>
<comment type="caution">
    <text evidence="1">The sequence shown here is derived from an EMBL/GenBank/DDBJ whole genome shotgun (WGS) entry which is preliminary data.</text>
</comment>
<sequence length="496" mass="56488">MKNLLKSNRFAVFIILTFLIYVMSNGEWCIPIFAWIYPILFLHMLSLNHTRKVYLIIGSIYAIGFVFQFEKAIGMDIKICIVVAFLVAFLKILPYIYWSKSKMRFQDTVIFASIMVSIEYIMYLVYPILGGLSDAYTQYQNLYLLQIVTVTGIYGITFLMYWTAAMVIWIWNNKSKKEYIRKYIFVYGSVIGLAFVYGVVMFHFVGNSDKSVRIAGVTVPISELLNNDKDVYSTFYTNTFTDENITNARNKLSSVADELFLKTELEAQAGAKIVFWSELNGAVLKQDEDMLLQRASDMAKQEEIYLIVSLLVKTPYEDLKENKTVAFNPQGELISEYFKHGRSIGELCQKGDGMLKSFDTEYGRIAPFICSDMAFLSKIQQAGRNNVDILIVPASDWKEMTLLAAKTAIVRGVENGSNIIRHTNNGMSIVSNVKGCVLAQTDYFQSDTKTLSAQVAMKGRFTLYSYIGNLFVYLCNLYLLGSFILPKIKRLILRSA</sequence>
<evidence type="ECO:0000313" key="1">
    <source>
        <dbReference type="EMBL" id="TGY88748.1"/>
    </source>
</evidence>
<proteinExistence type="predicted"/>
<dbReference type="EMBL" id="SRYA01000094">
    <property type="protein sequence ID" value="TGY88748.1"/>
    <property type="molecule type" value="Genomic_DNA"/>
</dbReference>